<name>A0A939BRX9_9BACL</name>
<dbReference type="PANTHER" id="PTHR39321">
    <property type="entry name" value="NICOTINATE-NUCLEOTIDE ADENYLYLTRANSFERASE-RELATED"/>
    <property type="match status" value="1"/>
</dbReference>
<dbReference type="GO" id="GO:0005524">
    <property type="term" value="F:ATP binding"/>
    <property type="evidence" value="ECO:0007669"/>
    <property type="project" value="UniProtKB-KW"/>
</dbReference>
<dbReference type="GO" id="GO:0004515">
    <property type="term" value="F:nicotinate-nucleotide adenylyltransferase activity"/>
    <property type="evidence" value="ECO:0007669"/>
    <property type="project" value="UniProtKB-UniRule"/>
</dbReference>
<evidence type="ECO:0000256" key="2">
    <source>
        <dbReference type="ARBA" id="ARBA00005019"/>
    </source>
</evidence>
<keyword evidence="4 10" id="KW-0808">Transferase</keyword>
<dbReference type="InterPro" id="IPR005248">
    <property type="entry name" value="NadD/NMNAT"/>
</dbReference>
<dbReference type="CDD" id="cd02165">
    <property type="entry name" value="NMNAT"/>
    <property type="match status" value="1"/>
</dbReference>
<dbReference type="EC" id="2.7.7.18" evidence="10"/>
<reference evidence="12" key="1">
    <citation type="submission" date="2021-01" db="EMBL/GenBank/DDBJ databases">
        <title>Genomic Encyclopedia of Type Strains, Phase IV (KMG-IV): sequencing the most valuable type-strain genomes for metagenomic binning, comparative biology and taxonomic classification.</title>
        <authorList>
            <person name="Goeker M."/>
        </authorList>
    </citation>
    <scope>NUCLEOTIDE SEQUENCE</scope>
    <source>
        <strain evidence="12">DSM 25523</strain>
    </source>
</reference>
<dbReference type="InterPro" id="IPR004821">
    <property type="entry name" value="Cyt_trans-like"/>
</dbReference>
<proteinExistence type="inferred from homology"/>
<evidence type="ECO:0000259" key="11">
    <source>
        <dbReference type="Pfam" id="PF01467"/>
    </source>
</evidence>
<dbReference type="Pfam" id="PF01467">
    <property type="entry name" value="CTP_transf_like"/>
    <property type="match status" value="1"/>
</dbReference>
<evidence type="ECO:0000256" key="10">
    <source>
        <dbReference type="HAMAP-Rule" id="MF_00244"/>
    </source>
</evidence>
<accession>A0A939BRX9</accession>
<feature type="domain" description="Cytidyltransferase-like" evidence="11">
    <location>
        <begin position="8"/>
        <end position="167"/>
    </location>
</feature>
<evidence type="ECO:0000256" key="7">
    <source>
        <dbReference type="ARBA" id="ARBA00022840"/>
    </source>
</evidence>
<comment type="caution">
    <text evidence="12">The sequence shown here is derived from an EMBL/GenBank/DDBJ whole genome shotgun (WGS) entry which is preliminary data.</text>
</comment>
<evidence type="ECO:0000256" key="1">
    <source>
        <dbReference type="ARBA" id="ARBA00002324"/>
    </source>
</evidence>
<evidence type="ECO:0000313" key="13">
    <source>
        <dbReference type="Proteomes" id="UP000717624"/>
    </source>
</evidence>
<evidence type="ECO:0000256" key="6">
    <source>
        <dbReference type="ARBA" id="ARBA00022741"/>
    </source>
</evidence>
<organism evidence="12 13">
    <name type="scientific">Brevibacillus fulvus</name>
    <dbReference type="NCBI Taxonomy" id="1125967"/>
    <lineage>
        <taxon>Bacteria</taxon>
        <taxon>Bacillati</taxon>
        <taxon>Bacillota</taxon>
        <taxon>Bacilli</taxon>
        <taxon>Bacillales</taxon>
        <taxon>Paenibacillaceae</taxon>
        <taxon>Brevibacillus</taxon>
    </lineage>
</organism>
<comment type="function">
    <text evidence="1 10">Catalyzes the reversible adenylation of nicotinate mononucleotide (NaMN) to nicotinic acid adenine dinucleotide (NaAD).</text>
</comment>
<dbReference type="GO" id="GO:0009435">
    <property type="term" value="P:NAD+ biosynthetic process"/>
    <property type="evidence" value="ECO:0007669"/>
    <property type="project" value="UniProtKB-UniRule"/>
</dbReference>
<dbReference type="HAMAP" id="MF_00244">
    <property type="entry name" value="NaMN_adenylyltr"/>
    <property type="match status" value="1"/>
</dbReference>
<evidence type="ECO:0000256" key="8">
    <source>
        <dbReference type="ARBA" id="ARBA00023027"/>
    </source>
</evidence>
<evidence type="ECO:0000256" key="3">
    <source>
        <dbReference type="ARBA" id="ARBA00022642"/>
    </source>
</evidence>
<keyword evidence="7 10" id="KW-0067">ATP-binding</keyword>
<keyword evidence="8 10" id="KW-0520">NAD</keyword>
<dbReference type="Gene3D" id="3.40.50.620">
    <property type="entry name" value="HUPs"/>
    <property type="match status" value="1"/>
</dbReference>
<comment type="pathway">
    <text evidence="2 10">Cofactor biosynthesis; NAD(+) biosynthesis; deamido-NAD(+) from nicotinate D-ribonucleotide: step 1/1.</text>
</comment>
<dbReference type="PANTHER" id="PTHR39321:SF3">
    <property type="entry name" value="PHOSPHOPANTETHEINE ADENYLYLTRANSFERASE"/>
    <property type="match status" value="1"/>
</dbReference>
<dbReference type="NCBIfam" id="TIGR00125">
    <property type="entry name" value="cyt_tran_rel"/>
    <property type="match status" value="1"/>
</dbReference>
<evidence type="ECO:0000313" key="12">
    <source>
        <dbReference type="EMBL" id="MBM7589908.1"/>
    </source>
</evidence>
<sequence length="196" mass="22649">MVMKQIGIFGGTFDPIHYGHLLAAEQAREQAHLDEVWFMPARIPPHKQGKGISEEQHRYRMVQLAIADHPFFRITDLELKREGPSYTYDTMRILVERYPHCRFSFIVGGDMVEMLPTWHRFEELSELVQFIGLARPGASYDQTAASAYVRFVSMPVWEISSTLIREKAAGGHSIRYLVPPAVETYIKEQRLYEFTG</sequence>
<gene>
    <name evidence="10" type="primary">nadD</name>
    <name evidence="12" type="ORF">JOD01_001509</name>
</gene>
<dbReference type="AlphaFoldDB" id="A0A939BRX9"/>
<keyword evidence="13" id="KW-1185">Reference proteome</keyword>
<dbReference type="NCBIfam" id="NF000840">
    <property type="entry name" value="PRK00071.1-3"/>
    <property type="match status" value="1"/>
</dbReference>
<evidence type="ECO:0000256" key="9">
    <source>
        <dbReference type="ARBA" id="ARBA00048721"/>
    </source>
</evidence>
<dbReference type="SUPFAM" id="SSF52374">
    <property type="entry name" value="Nucleotidylyl transferase"/>
    <property type="match status" value="1"/>
</dbReference>
<dbReference type="InterPro" id="IPR014729">
    <property type="entry name" value="Rossmann-like_a/b/a_fold"/>
</dbReference>
<evidence type="ECO:0000256" key="5">
    <source>
        <dbReference type="ARBA" id="ARBA00022695"/>
    </source>
</evidence>
<dbReference type="NCBIfam" id="TIGR00482">
    <property type="entry name" value="nicotinate (nicotinamide) nucleotide adenylyltransferase"/>
    <property type="match status" value="1"/>
</dbReference>
<dbReference type="NCBIfam" id="NF000841">
    <property type="entry name" value="PRK00071.1-4"/>
    <property type="match status" value="1"/>
</dbReference>
<keyword evidence="5 10" id="KW-0548">Nucleotidyltransferase</keyword>
<keyword evidence="6 10" id="KW-0547">Nucleotide-binding</keyword>
<dbReference type="Proteomes" id="UP000717624">
    <property type="component" value="Unassembled WGS sequence"/>
</dbReference>
<protein>
    <recommendedName>
        <fullName evidence="10">Probable nicotinate-nucleotide adenylyltransferase</fullName>
        <ecNumber evidence="10">2.7.7.18</ecNumber>
    </recommendedName>
    <alternativeName>
        <fullName evidence="10">Deamido-NAD(+) diphosphorylase</fullName>
    </alternativeName>
    <alternativeName>
        <fullName evidence="10">Deamido-NAD(+) pyrophosphorylase</fullName>
    </alternativeName>
    <alternativeName>
        <fullName evidence="10">Nicotinate mononucleotide adenylyltransferase</fullName>
        <shortName evidence="10">NaMN adenylyltransferase</shortName>
    </alternativeName>
</protein>
<evidence type="ECO:0000256" key="4">
    <source>
        <dbReference type="ARBA" id="ARBA00022679"/>
    </source>
</evidence>
<comment type="similarity">
    <text evidence="10">Belongs to the NadD family.</text>
</comment>
<keyword evidence="3 10" id="KW-0662">Pyridine nucleotide biosynthesis</keyword>
<dbReference type="EMBL" id="JAFBEB010000004">
    <property type="protein sequence ID" value="MBM7589908.1"/>
    <property type="molecule type" value="Genomic_DNA"/>
</dbReference>
<comment type="catalytic activity">
    <reaction evidence="9 10">
        <text>nicotinate beta-D-ribonucleotide + ATP + H(+) = deamido-NAD(+) + diphosphate</text>
        <dbReference type="Rhea" id="RHEA:22860"/>
        <dbReference type="ChEBI" id="CHEBI:15378"/>
        <dbReference type="ChEBI" id="CHEBI:30616"/>
        <dbReference type="ChEBI" id="CHEBI:33019"/>
        <dbReference type="ChEBI" id="CHEBI:57502"/>
        <dbReference type="ChEBI" id="CHEBI:58437"/>
        <dbReference type="EC" id="2.7.7.18"/>
    </reaction>
</comment>